<keyword evidence="2" id="KW-0813">Transport</keyword>
<dbReference type="PANTHER" id="PTHR13414">
    <property type="entry name" value="HUEL-CATION TRANSPORTER"/>
    <property type="match status" value="1"/>
</dbReference>
<sequence length="304" mass="32485">MTVLIAFFANVLVAIAKSVAAALTGSASMLAEAAHSWSDAGNEVFLIIADKRSVKPRDEHHPLGYGREAYVWSMIAAFGIFTVGAAVSVMHGVQELANPAPVESPGVAYAVLGIAFVLEGISFTQATIQIRRRAQQIAVSPLRMLFGSSDATLRAVVFEDFAALIGLVIAAGSIGLHQLTGNAVWDAVGSIAIGVLLGIVALVLIERNRHFLVGAASSASLRNQVGRRLMGQPEIERVTYLHLEYVGPARLFLVAEVDLVGNAVEDDVATRLRRIEYALEQHEQVAEAVLSLSVSDEESLRFDT</sequence>
<dbReference type="InterPro" id="IPR058533">
    <property type="entry name" value="Cation_efflux_TM"/>
</dbReference>
<dbReference type="STRING" id="1837282.A6F49_08550"/>
<feature type="chain" id="PRO_5039011065" evidence="7">
    <location>
        <begin position="22"/>
        <end position="304"/>
    </location>
</feature>
<dbReference type="Gene3D" id="1.20.1510.10">
    <property type="entry name" value="Cation efflux protein transmembrane domain"/>
    <property type="match status" value="1"/>
</dbReference>
<name>A0A1B7M0B9_9MICC</name>
<protein>
    <submittedName>
        <fullName evidence="9">Cation diffusion facilitator family transporter</fullName>
    </submittedName>
</protein>
<dbReference type="GO" id="GO:0016020">
    <property type="term" value="C:membrane"/>
    <property type="evidence" value="ECO:0007669"/>
    <property type="project" value="UniProtKB-SubCell"/>
</dbReference>
<feature type="transmembrane region" description="Helical" evidence="6">
    <location>
        <begin position="151"/>
        <end position="171"/>
    </location>
</feature>
<keyword evidence="7" id="KW-0732">Signal</keyword>
<dbReference type="NCBIfam" id="TIGR01297">
    <property type="entry name" value="CDF"/>
    <property type="match status" value="1"/>
</dbReference>
<feature type="signal peptide" evidence="7">
    <location>
        <begin position="1"/>
        <end position="21"/>
    </location>
</feature>
<comment type="caution">
    <text evidence="9">The sequence shown here is derived from an EMBL/GenBank/DDBJ whole genome shotgun (WGS) entry which is preliminary data.</text>
</comment>
<keyword evidence="5 6" id="KW-0472">Membrane</keyword>
<dbReference type="InterPro" id="IPR002524">
    <property type="entry name" value="Cation_efflux"/>
</dbReference>
<organism evidence="9 10">
    <name type="scientific">Enteractinococcus helveticum</name>
    <dbReference type="NCBI Taxonomy" id="1837282"/>
    <lineage>
        <taxon>Bacteria</taxon>
        <taxon>Bacillati</taxon>
        <taxon>Actinomycetota</taxon>
        <taxon>Actinomycetes</taxon>
        <taxon>Micrococcales</taxon>
        <taxon>Micrococcaceae</taxon>
    </lineage>
</organism>
<evidence type="ECO:0000256" key="4">
    <source>
        <dbReference type="ARBA" id="ARBA00022989"/>
    </source>
</evidence>
<keyword evidence="3 6" id="KW-0812">Transmembrane</keyword>
<evidence type="ECO:0000256" key="7">
    <source>
        <dbReference type="SAM" id="SignalP"/>
    </source>
</evidence>
<feature type="transmembrane region" description="Helical" evidence="6">
    <location>
        <begin position="69"/>
        <end position="87"/>
    </location>
</feature>
<dbReference type="PANTHER" id="PTHR13414:SF9">
    <property type="entry name" value="PROTON-COUPLED ZINC ANTIPORTER SLC30A9, MITOCHONDRIAL"/>
    <property type="match status" value="1"/>
</dbReference>
<dbReference type="GO" id="GO:0008324">
    <property type="term" value="F:monoatomic cation transmembrane transporter activity"/>
    <property type="evidence" value="ECO:0007669"/>
    <property type="project" value="InterPro"/>
</dbReference>
<evidence type="ECO:0000256" key="1">
    <source>
        <dbReference type="ARBA" id="ARBA00004141"/>
    </source>
</evidence>
<evidence type="ECO:0000313" key="9">
    <source>
        <dbReference type="EMBL" id="OAV61485.1"/>
    </source>
</evidence>
<evidence type="ECO:0000313" key="10">
    <source>
        <dbReference type="Proteomes" id="UP000078292"/>
    </source>
</evidence>
<feature type="domain" description="Cation efflux protein transmembrane" evidence="8">
    <location>
        <begin position="3"/>
        <end position="207"/>
    </location>
</feature>
<dbReference type="RefSeq" id="WP_043057632.1">
    <property type="nucleotide sequence ID" value="NZ_LXEY01000016.1"/>
</dbReference>
<proteinExistence type="predicted"/>
<feature type="transmembrane region" description="Helical" evidence="6">
    <location>
        <begin position="183"/>
        <end position="205"/>
    </location>
</feature>
<keyword evidence="4 6" id="KW-1133">Transmembrane helix</keyword>
<evidence type="ECO:0000256" key="5">
    <source>
        <dbReference type="ARBA" id="ARBA00023136"/>
    </source>
</evidence>
<dbReference type="Proteomes" id="UP000078292">
    <property type="component" value="Unassembled WGS sequence"/>
</dbReference>
<evidence type="ECO:0000256" key="6">
    <source>
        <dbReference type="SAM" id="Phobius"/>
    </source>
</evidence>
<dbReference type="EMBL" id="LXEY01000016">
    <property type="protein sequence ID" value="OAV61485.1"/>
    <property type="molecule type" value="Genomic_DNA"/>
</dbReference>
<evidence type="ECO:0000259" key="8">
    <source>
        <dbReference type="Pfam" id="PF01545"/>
    </source>
</evidence>
<reference evidence="9 10" key="1">
    <citation type="submission" date="2016-04" db="EMBL/GenBank/DDBJ databases">
        <title>First whole genome shotgun sequence of the bacterium Enteractinococcus sp. strain UASWS1574.</title>
        <authorList>
            <person name="Crovadore J."/>
            <person name="Chablais R."/>
            <person name="Lefort F."/>
        </authorList>
    </citation>
    <scope>NUCLEOTIDE SEQUENCE [LARGE SCALE GENOMIC DNA]</scope>
    <source>
        <strain evidence="9 10">UASWS1574</strain>
    </source>
</reference>
<dbReference type="InterPro" id="IPR040177">
    <property type="entry name" value="SLC30A9"/>
</dbReference>
<keyword evidence="10" id="KW-1185">Reference proteome</keyword>
<accession>A0A1B7M0B9</accession>
<dbReference type="Pfam" id="PF01545">
    <property type="entry name" value="Cation_efflux"/>
    <property type="match status" value="1"/>
</dbReference>
<dbReference type="SUPFAM" id="SSF161111">
    <property type="entry name" value="Cation efflux protein transmembrane domain-like"/>
    <property type="match status" value="1"/>
</dbReference>
<dbReference type="OrthoDB" id="9806522at2"/>
<dbReference type="AlphaFoldDB" id="A0A1B7M0B9"/>
<evidence type="ECO:0000256" key="3">
    <source>
        <dbReference type="ARBA" id="ARBA00022692"/>
    </source>
</evidence>
<comment type="subcellular location">
    <subcellularLocation>
        <location evidence="1">Membrane</location>
        <topology evidence="1">Multi-pass membrane protein</topology>
    </subcellularLocation>
</comment>
<dbReference type="InterPro" id="IPR027469">
    <property type="entry name" value="Cation_efflux_TMD_sf"/>
</dbReference>
<dbReference type="GO" id="GO:0006829">
    <property type="term" value="P:zinc ion transport"/>
    <property type="evidence" value="ECO:0007669"/>
    <property type="project" value="InterPro"/>
</dbReference>
<gene>
    <name evidence="9" type="ORF">A6F49_08550</name>
</gene>
<evidence type="ECO:0000256" key="2">
    <source>
        <dbReference type="ARBA" id="ARBA00022448"/>
    </source>
</evidence>
<feature type="transmembrane region" description="Helical" evidence="6">
    <location>
        <begin position="107"/>
        <end position="130"/>
    </location>
</feature>